<evidence type="ECO:0000256" key="1">
    <source>
        <dbReference type="ARBA" id="ARBA00008799"/>
    </source>
</evidence>
<dbReference type="GO" id="GO:0003825">
    <property type="term" value="F:alpha,alpha-trehalose-phosphate synthase (UDP-forming) activity"/>
    <property type="evidence" value="ECO:0007669"/>
    <property type="project" value="UniProtKB-EC"/>
</dbReference>
<reference evidence="3 4" key="1">
    <citation type="submission" date="2020-08" db="EMBL/GenBank/DDBJ databases">
        <title>Genomic Encyclopedia of Type Strains, Phase IV (KMG-IV): sequencing the most valuable type-strain genomes for metagenomic binning, comparative biology and taxonomic classification.</title>
        <authorList>
            <person name="Goeker M."/>
        </authorList>
    </citation>
    <scope>NUCLEOTIDE SEQUENCE [LARGE SCALE GENOMIC DNA]</scope>
    <source>
        <strain evidence="3 4">DSM 102850</strain>
    </source>
</reference>
<accession>A0A840I5D8</accession>
<dbReference type="RefSeq" id="WP_183818356.1">
    <property type="nucleotide sequence ID" value="NZ_JACHOB010000004.1"/>
</dbReference>
<dbReference type="GO" id="GO:0005992">
    <property type="term" value="P:trehalose biosynthetic process"/>
    <property type="evidence" value="ECO:0007669"/>
    <property type="project" value="InterPro"/>
</dbReference>
<dbReference type="Proteomes" id="UP000563524">
    <property type="component" value="Unassembled WGS sequence"/>
</dbReference>
<protein>
    <submittedName>
        <fullName evidence="3">Trehalose 6-phosphate synthase</fullName>
        <ecNumber evidence="3">2.4.1.15</ecNumber>
    </submittedName>
</protein>
<evidence type="ECO:0000313" key="3">
    <source>
        <dbReference type="EMBL" id="MBB4659602.1"/>
    </source>
</evidence>
<dbReference type="EC" id="2.4.1.15" evidence="3"/>
<dbReference type="InterPro" id="IPR001830">
    <property type="entry name" value="Glyco_trans_20"/>
</dbReference>
<evidence type="ECO:0000256" key="2">
    <source>
        <dbReference type="SAM" id="MobiDB-lite"/>
    </source>
</evidence>
<comment type="similarity">
    <text evidence="1">Belongs to the glycosyltransferase 20 family.</text>
</comment>
<gene>
    <name evidence="3" type="ORF">GGQ59_002139</name>
</gene>
<name>A0A840I5D8_9PROT</name>
<feature type="compositionally biased region" description="Low complexity" evidence="2">
    <location>
        <begin position="458"/>
        <end position="470"/>
    </location>
</feature>
<dbReference type="CDD" id="cd03788">
    <property type="entry name" value="GT20_TPS"/>
    <property type="match status" value="1"/>
</dbReference>
<dbReference type="SUPFAM" id="SSF53756">
    <property type="entry name" value="UDP-Glycosyltransferase/glycogen phosphorylase"/>
    <property type="match status" value="1"/>
</dbReference>
<proteinExistence type="inferred from homology"/>
<dbReference type="PANTHER" id="PTHR10788">
    <property type="entry name" value="TREHALOSE-6-PHOSPHATE SYNTHASE"/>
    <property type="match status" value="1"/>
</dbReference>
<dbReference type="Gene3D" id="3.40.50.2000">
    <property type="entry name" value="Glycogen Phosphorylase B"/>
    <property type="match status" value="2"/>
</dbReference>
<organism evidence="3 4">
    <name type="scientific">Parvularcula dongshanensis</name>
    <dbReference type="NCBI Taxonomy" id="1173995"/>
    <lineage>
        <taxon>Bacteria</taxon>
        <taxon>Pseudomonadati</taxon>
        <taxon>Pseudomonadota</taxon>
        <taxon>Alphaproteobacteria</taxon>
        <taxon>Parvularculales</taxon>
        <taxon>Parvularculaceae</taxon>
        <taxon>Parvularcula</taxon>
    </lineage>
</organism>
<feature type="region of interest" description="Disordered" evidence="2">
    <location>
        <begin position="454"/>
        <end position="476"/>
    </location>
</feature>
<comment type="caution">
    <text evidence="3">The sequence shown here is derived from an EMBL/GenBank/DDBJ whole genome shotgun (WGS) entry which is preliminary data.</text>
</comment>
<dbReference type="EMBL" id="JACHOB010000004">
    <property type="protein sequence ID" value="MBB4659602.1"/>
    <property type="molecule type" value="Genomic_DNA"/>
</dbReference>
<keyword evidence="3" id="KW-0328">Glycosyltransferase</keyword>
<dbReference type="AlphaFoldDB" id="A0A840I5D8"/>
<keyword evidence="3" id="KW-0808">Transferase</keyword>
<keyword evidence="4" id="KW-1185">Reference proteome</keyword>
<dbReference type="Pfam" id="PF00982">
    <property type="entry name" value="Glyco_transf_20"/>
    <property type="match status" value="1"/>
</dbReference>
<sequence>MPRLIGISNRTAAGGSKAGGLAVALWEALAESGGLWFGWSGEVTKTAPRGVELFEEDGVEFAVTDLTEAEHQGFYLGYSNRSLWPVMHYRVDLANFDESEFAIYAEVNRRFAKLIRPRLQRDDVVWVHDYHFMLLGRDLRELGWDGRMGYFLHIPFPPPEIFKSLPDHARLVRGLAAFDVIGFQTTNDRRNFEKYILEEMGAKALGDCRYEVQGRAITIKAYPIGIDADEFARLSVGDAAQVAQSRIKPFLGNRKLILGVDRMDYSKGIPQRFEAMGRLLDHDRDLHGKIAYTQIAPPSRTKVEEYADLRGELDELSGRINGDYGDLDWIPIRYLARSYPRDYLAGLYRIASLCLVTPLHDGMNLVAKEFVAAQDPANPGVLLLSQFAGAAEQLSGGALLVNPHDLSGMADAMREALRMALPERRRRWEAMNKVVNEQDITWWRESFIADLSPDRPLGSSASPAKAGSGSVVALNR</sequence>
<dbReference type="PANTHER" id="PTHR10788:SF106">
    <property type="entry name" value="BCDNA.GH08860"/>
    <property type="match status" value="1"/>
</dbReference>
<evidence type="ECO:0000313" key="4">
    <source>
        <dbReference type="Proteomes" id="UP000563524"/>
    </source>
</evidence>